<dbReference type="EMBL" id="FMCW01000006">
    <property type="protein sequence ID" value="SCE78226.1"/>
    <property type="molecule type" value="Genomic_DNA"/>
</dbReference>
<protein>
    <submittedName>
        <fullName evidence="1">Uncharacterized protein</fullName>
    </submittedName>
</protein>
<dbReference type="AlphaFoldDB" id="A0A1C4V2X9"/>
<name>A0A1C4V2X9_9ACTN</name>
<proteinExistence type="predicted"/>
<dbReference type="Proteomes" id="UP000199375">
    <property type="component" value="Unassembled WGS sequence"/>
</dbReference>
<reference evidence="1 2" key="1">
    <citation type="submission" date="2016-06" db="EMBL/GenBank/DDBJ databases">
        <authorList>
            <person name="Kjaerup R.B."/>
            <person name="Dalgaard T.S."/>
            <person name="Juul-Madsen H.R."/>
        </authorList>
    </citation>
    <scope>NUCLEOTIDE SEQUENCE [LARGE SCALE GENOMIC DNA]</scope>
    <source>
        <strain evidence="1 2">DSM 45626</strain>
    </source>
</reference>
<accession>A0A1C4V2X9</accession>
<organism evidence="1 2">
    <name type="scientific">Micromonospora haikouensis</name>
    <dbReference type="NCBI Taxonomy" id="686309"/>
    <lineage>
        <taxon>Bacteria</taxon>
        <taxon>Bacillati</taxon>
        <taxon>Actinomycetota</taxon>
        <taxon>Actinomycetes</taxon>
        <taxon>Micromonosporales</taxon>
        <taxon>Micromonosporaceae</taxon>
        <taxon>Micromonospora</taxon>
    </lineage>
</organism>
<evidence type="ECO:0000313" key="1">
    <source>
        <dbReference type="EMBL" id="SCE78226.1"/>
    </source>
</evidence>
<gene>
    <name evidence="1" type="ORF">GA0070558_106135</name>
</gene>
<evidence type="ECO:0000313" key="2">
    <source>
        <dbReference type="Proteomes" id="UP000199375"/>
    </source>
</evidence>
<sequence>MRLPCAGSGGFCGVQPLFLTNLSRSERPVEMGMVPSRSPWMPMYAMGWVPPLHPLSSAPE</sequence>